<accession>A0ACD1G1W2</accession>
<reference evidence="1" key="1">
    <citation type="submission" date="2018-02" db="EMBL/GenBank/DDBJ databases">
        <title>The genomes of Aspergillus section Nigri reveals drivers in fungal speciation.</title>
        <authorList>
            <consortium name="DOE Joint Genome Institute"/>
            <person name="Vesth T.C."/>
            <person name="Nybo J."/>
            <person name="Theobald S."/>
            <person name="Brandl J."/>
            <person name="Frisvad J.C."/>
            <person name="Nielsen K.F."/>
            <person name="Lyhne E.K."/>
            <person name="Kogle M.E."/>
            <person name="Kuo A."/>
            <person name="Riley R."/>
            <person name="Clum A."/>
            <person name="Nolan M."/>
            <person name="Lipzen A."/>
            <person name="Salamov A."/>
            <person name="Henrissat B."/>
            <person name="Wiebenga A."/>
            <person name="De vries R.P."/>
            <person name="Grigoriev I.V."/>
            <person name="Mortensen U.H."/>
            <person name="Andersen M.R."/>
            <person name="Baker S.E."/>
        </authorList>
    </citation>
    <scope>NUCLEOTIDE SEQUENCE</scope>
    <source>
        <strain evidence="1">CBS 621.78</strain>
    </source>
</reference>
<keyword evidence="2" id="KW-1185">Reference proteome</keyword>
<protein>
    <submittedName>
        <fullName evidence="1">Uncharacterized protein</fullName>
    </submittedName>
</protein>
<organism evidence="1 2">
    <name type="scientific">Aspergillus brunneoviolaceus CBS 621.78</name>
    <dbReference type="NCBI Taxonomy" id="1450534"/>
    <lineage>
        <taxon>Eukaryota</taxon>
        <taxon>Fungi</taxon>
        <taxon>Dikarya</taxon>
        <taxon>Ascomycota</taxon>
        <taxon>Pezizomycotina</taxon>
        <taxon>Eurotiomycetes</taxon>
        <taxon>Eurotiomycetidae</taxon>
        <taxon>Eurotiales</taxon>
        <taxon>Aspergillaceae</taxon>
        <taxon>Aspergillus</taxon>
        <taxon>Aspergillus subgen. Circumdati</taxon>
    </lineage>
</organism>
<dbReference type="Proteomes" id="UP000249057">
    <property type="component" value="Unassembled WGS sequence"/>
</dbReference>
<sequence>MASLVAAPALRFDSFWTSTASCDHTLRLLGHRIHRASKQGDVEFNNASDIERVQLEGNIDWSLCYGDGGQGLATDDAPPSPPTREECLRACHCCTQTGLACSIVAAAAGETYCLRCRRYKRGPNGCTPVDNALEDVVINTTEGR</sequence>
<name>A0ACD1G1W2_9EURO</name>
<gene>
    <name evidence="1" type="ORF">BO95DRAFT_466213</name>
</gene>
<dbReference type="EMBL" id="KZ825365">
    <property type="protein sequence ID" value="RAH43225.1"/>
    <property type="molecule type" value="Genomic_DNA"/>
</dbReference>
<proteinExistence type="predicted"/>
<evidence type="ECO:0000313" key="1">
    <source>
        <dbReference type="EMBL" id="RAH43225.1"/>
    </source>
</evidence>
<evidence type="ECO:0000313" key="2">
    <source>
        <dbReference type="Proteomes" id="UP000249057"/>
    </source>
</evidence>